<dbReference type="EMBL" id="WIXE01004353">
    <property type="protein sequence ID" value="KAK5983115.1"/>
    <property type="molecule type" value="Genomic_DNA"/>
</dbReference>
<evidence type="ECO:0000313" key="1">
    <source>
        <dbReference type="EMBL" id="KAK5983115.1"/>
    </source>
</evidence>
<reference evidence="1 2" key="1">
    <citation type="submission" date="2019-10" db="EMBL/GenBank/DDBJ databases">
        <title>Assembly and Annotation for the nematode Trichostrongylus colubriformis.</title>
        <authorList>
            <person name="Martin J."/>
        </authorList>
    </citation>
    <scope>NUCLEOTIDE SEQUENCE [LARGE SCALE GENOMIC DNA]</scope>
    <source>
        <strain evidence="1">G859</strain>
        <tissue evidence="1">Whole worm</tissue>
    </source>
</reference>
<comment type="caution">
    <text evidence="1">The sequence shown here is derived from an EMBL/GenBank/DDBJ whole genome shotgun (WGS) entry which is preliminary data.</text>
</comment>
<evidence type="ECO:0000313" key="2">
    <source>
        <dbReference type="Proteomes" id="UP001331761"/>
    </source>
</evidence>
<feature type="non-terminal residue" evidence="1">
    <location>
        <position position="1"/>
    </location>
</feature>
<protein>
    <submittedName>
        <fullName evidence="1">Uncharacterized protein</fullName>
    </submittedName>
</protein>
<keyword evidence="2" id="KW-1185">Reference proteome</keyword>
<dbReference type="Proteomes" id="UP001331761">
    <property type="component" value="Unassembled WGS sequence"/>
</dbReference>
<proteinExistence type="predicted"/>
<name>A0AAN8FSF2_TRICO</name>
<sequence>RRLLMNCVRISSNLWKKLCLDIKNTTSSSVMMYGFMTI</sequence>
<organism evidence="1 2">
    <name type="scientific">Trichostrongylus colubriformis</name>
    <name type="common">Black scour worm</name>
    <dbReference type="NCBI Taxonomy" id="6319"/>
    <lineage>
        <taxon>Eukaryota</taxon>
        <taxon>Metazoa</taxon>
        <taxon>Ecdysozoa</taxon>
        <taxon>Nematoda</taxon>
        <taxon>Chromadorea</taxon>
        <taxon>Rhabditida</taxon>
        <taxon>Rhabditina</taxon>
        <taxon>Rhabditomorpha</taxon>
        <taxon>Strongyloidea</taxon>
        <taxon>Trichostrongylidae</taxon>
        <taxon>Trichostrongylus</taxon>
    </lineage>
</organism>
<gene>
    <name evidence="1" type="ORF">GCK32_018066</name>
</gene>
<accession>A0AAN8FSF2</accession>
<dbReference type="AlphaFoldDB" id="A0AAN8FSF2"/>